<dbReference type="GO" id="GO:0005737">
    <property type="term" value="C:cytoplasm"/>
    <property type="evidence" value="ECO:0007669"/>
    <property type="project" value="TreeGrafter"/>
</dbReference>
<dbReference type="RefSeq" id="WP_095072468.1">
    <property type="nucleotide sequence ID" value="NZ_LT899436.1"/>
</dbReference>
<dbReference type="GO" id="GO:0008803">
    <property type="term" value="F:bis(5'-nucleosyl)-tetraphosphatase (symmetrical) activity"/>
    <property type="evidence" value="ECO:0007669"/>
    <property type="project" value="TreeGrafter"/>
</dbReference>
<protein>
    <submittedName>
        <fullName evidence="2">Putative metallophosphoesterase</fullName>
    </submittedName>
</protein>
<dbReference type="PANTHER" id="PTHR42850">
    <property type="entry name" value="METALLOPHOSPHOESTERASE"/>
    <property type="match status" value="1"/>
</dbReference>
<sequence length="250" mass="29263">MEPRTFTIGDIHGGLLGLRQLIDKLELQQNDTLIFLGDYVDGWSESAQVIDYLMKLREKHDCIFIKGNHDEYCENWLRSGITNDIWLFHGGVKTIESYEGYTEYDKLQHLQFIEQMKLFHIDADNRLFIHAGFSSMHGPQKEVYESNFNWDRTLWETAISLDKTLDKDSPLYPKRLTLFHEIYIGHTPTTRYNQFEPMNGANVWNVDTGAAFKGRLTALNIDTKEFIQSEEVRKLYPKEKGRNSMPYLVI</sequence>
<dbReference type="Gene3D" id="3.60.21.10">
    <property type="match status" value="1"/>
</dbReference>
<gene>
    <name evidence="2" type="ORF">TJEJU_2453</name>
</gene>
<feature type="domain" description="Calcineurin-like phosphoesterase" evidence="1">
    <location>
        <begin position="8"/>
        <end position="190"/>
    </location>
</feature>
<dbReference type="SUPFAM" id="SSF56300">
    <property type="entry name" value="Metallo-dependent phosphatases"/>
    <property type="match status" value="1"/>
</dbReference>
<dbReference type="CDD" id="cd00144">
    <property type="entry name" value="MPP_PPP_family"/>
    <property type="match status" value="1"/>
</dbReference>
<dbReference type="Pfam" id="PF00149">
    <property type="entry name" value="Metallophos"/>
    <property type="match status" value="1"/>
</dbReference>
<dbReference type="GO" id="GO:0016791">
    <property type="term" value="F:phosphatase activity"/>
    <property type="evidence" value="ECO:0007669"/>
    <property type="project" value="TreeGrafter"/>
</dbReference>
<dbReference type="AlphaFoldDB" id="A0A238UC42"/>
<dbReference type="GO" id="GO:0110154">
    <property type="term" value="P:RNA decapping"/>
    <property type="evidence" value="ECO:0007669"/>
    <property type="project" value="TreeGrafter"/>
</dbReference>
<dbReference type="InterPro" id="IPR004843">
    <property type="entry name" value="Calcineurin-like_PHP"/>
</dbReference>
<dbReference type="Proteomes" id="UP000215214">
    <property type="component" value="Chromosome TJEJU"/>
</dbReference>
<evidence type="ECO:0000313" key="2">
    <source>
        <dbReference type="EMBL" id="SNR16138.1"/>
    </source>
</evidence>
<accession>A0A238UC42</accession>
<proteinExistence type="predicted"/>
<name>A0A238UC42_9FLAO</name>
<evidence type="ECO:0000313" key="3">
    <source>
        <dbReference type="Proteomes" id="UP000215214"/>
    </source>
</evidence>
<organism evidence="2 3">
    <name type="scientific">Tenacibaculum jejuense</name>
    <dbReference type="NCBI Taxonomy" id="584609"/>
    <lineage>
        <taxon>Bacteria</taxon>
        <taxon>Pseudomonadati</taxon>
        <taxon>Bacteroidota</taxon>
        <taxon>Flavobacteriia</taxon>
        <taxon>Flavobacteriales</taxon>
        <taxon>Flavobacteriaceae</taxon>
        <taxon>Tenacibaculum</taxon>
    </lineage>
</organism>
<dbReference type="InterPro" id="IPR050126">
    <property type="entry name" value="Ap4A_hydrolase"/>
</dbReference>
<dbReference type="KEGG" id="tje:TJEJU_2453"/>
<reference evidence="2 3" key="1">
    <citation type="submission" date="2017-07" db="EMBL/GenBank/DDBJ databases">
        <authorList>
            <person name="Sun Z.S."/>
            <person name="Albrecht U."/>
            <person name="Echele G."/>
            <person name="Lee C.C."/>
        </authorList>
    </citation>
    <scope>NUCLEOTIDE SEQUENCE [LARGE SCALE GENOMIC DNA]</scope>
    <source>
        <strain evidence="3">type strain: KCTC 22618</strain>
    </source>
</reference>
<dbReference type="PANTHER" id="PTHR42850:SF4">
    <property type="entry name" value="ZINC-DEPENDENT ENDOPOLYPHOSPHATASE"/>
    <property type="match status" value="1"/>
</dbReference>
<evidence type="ECO:0000259" key="1">
    <source>
        <dbReference type="Pfam" id="PF00149"/>
    </source>
</evidence>
<dbReference type="EMBL" id="LT899436">
    <property type="protein sequence ID" value="SNR16138.1"/>
    <property type="molecule type" value="Genomic_DNA"/>
</dbReference>
<keyword evidence="3" id="KW-1185">Reference proteome</keyword>
<dbReference type="InterPro" id="IPR029052">
    <property type="entry name" value="Metallo-depent_PP-like"/>
</dbReference>
<dbReference type="OrthoDB" id="9808081at2"/>